<evidence type="ECO:0000256" key="1">
    <source>
        <dbReference type="SAM" id="Phobius"/>
    </source>
</evidence>
<name>A0A2P2N0W9_RHIMU</name>
<reference evidence="2" key="1">
    <citation type="submission" date="2018-02" db="EMBL/GenBank/DDBJ databases">
        <title>Rhizophora mucronata_Transcriptome.</title>
        <authorList>
            <person name="Meera S.P."/>
            <person name="Sreeshan A."/>
            <person name="Augustine A."/>
        </authorList>
    </citation>
    <scope>NUCLEOTIDE SEQUENCE</scope>
    <source>
        <tissue evidence="2">Leaf</tissue>
    </source>
</reference>
<keyword evidence="1" id="KW-1133">Transmembrane helix</keyword>
<protein>
    <submittedName>
        <fullName evidence="2">Uncharacterized protein</fullName>
    </submittedName>
</protein>
<dbReference type="AlphaFoldDB" id="A0A2P2N0W9"/>
<sequence>MPQSGYSNKHLGSNAGQISLQYITHCLGSHQFLYTKILQASMRLIILSAILLISLNLSKSSLLLFTTLRILSITFHCCKMLRILKSYTALI</sequence>
<proteinExistence type="predicted"/>
<keyword evidence="1" id="KW-0812">Transmembrane</keyword>
<dbReference type="EMBL" id="GGEC01055639">
    <property type="protein sequence ID" value="MBX36123.1"/>
    <property type="molecule type" value="Transcribed_RNA"/>
</dbReference>
<keyword evidence="1" id="KW-0472">Membrane</keyword>
<organism evidence="2">
    <name type="scientific">Rhizophora mucronata</name>
    <name type="common">Asiatic mangrove</name>
    <dbReference type="NCBI Taxonomy" id="61149"/>
    <lineage>
        <taxon>Eukaryota</taxon>
        <taxon>Viridiplantae</taxon>
        <taxon>Streptophyta</taxon>
        <taxon>Embryophyta</taxon>
        <taxon>Tracheophyta</taxon>
        <taxon>Spermatophyta</taxon>
        <taxon>Magnoliopsida</taxon>
        <taxon>eudicotyledons</taxon>
        <taxon>Gunneridae</taxon>
        <taxon>Pentapetalae</taxon>
        <taxon>rosids</taxon>
        <taxon>fabids</taxon>
        <taxon>Malpighiales</taxon>
        <taxon>Rhizophoraceae</taxon>
        <taxon>Rhizophora</taxon>
    </lineage>
</organism>
<feature type="transmembrane region" description="Helical" evidence="1">
    <location>
        <begin position="37"/>
        <end position="55"/>
    </location>
</feature>
<evidence type="ECO:0000313" key="2">
    <source>
        <dbReference type="EMBL" id="MBX36123.1"/>
    </source>
</evidence>
<accession>A0A2P2N0W9</accession>